<feature type="chain" id="PRO_5035185048" evidence="4">
    <location>
        <begin position="18"/>
        <end position="242"/>
    </location>
</feature>
<organism evidence="6 7">
    <name type="scientific">Pongo abelii</name>
    <name type="common">Sumatran orangutan</name>
    <name type="synonym">Pongo pygmaeus abelii</name>
    <dbReference type="NCBI Taxonomy" id="9601"/>
    <lineage>
        <taxon>Eukaryota</taxon>
        <taxon>Metazoa</taxon>
        <taxon>Chordata</taxon>
        <taxon>Craniata</taxon>
        <taxon>Vertebrata</taxon>
        <taxon>Euteleostomi</taxon>
        <taxon>Mammalia</taxon>
        <taxon>Eutheria</taxon>
        <taxon>Euarchontoglires</taxon>
        <taxon>Primates</taxon>
        <taxon>Haplorrhini</taxon>
        <taxon>Catarrhini</taxon>
        <taxon>Hominidae</taxon>
        <taxon>Pongo</taxon>
    </lineage>
</organism>
<evidence type="ECO:0000256" key="1">
    <source>
        <dbReference type="ARBA" id="ARBA00022729"/>
    </source>
</evidence>
<gene>
    <name evidence="6" type="primary">CD1D</name>
</gene>
<proteinExistence type="predicted"/>
<dbReference type="PANTHER" id="PTHR15349:SF0">
    <property type="entry name" value="ENDOTHELIAL PROTEIN C RECEPTOR"/>
    <property type="match status" value="1"/>
</dbReference>
<evidence type="ECO:0000313" key="6">
    <source>
        <dbReference type="Ensembl" id="ENSPPYP00000029564.1"/>
    </source>
</evidence>
<dbReference type="GeneTree" id="ENSGT01120000271825"/>
<feature type="signal peptide" evidence="4">
    <location>
        <begin position="1"/>
        <end position="17"/>
    </location>
</feature>
<keyword evidence="2" id="KW-0325">Glycoprotein</keyword>
<name>A0A8I5UE53_PONAB</name>
<dbReference type="Ensembl" id="ENSPPYT00000037208.1">
    <property type="protein sequence ID" value="ENSPPYP00000029564.1"/>
    <property type="gene ID" value="ENSPPYG00000000684.3"/>
</dbReference>
<accession>A0A8I5UE53</accession>
<dbReference type="Pfam" id="PF16497">
    <property type="entry name" value="MHC_I_3"/>
    <property type="match status" value="1"/>
</dbReference>
<evidence type="ECO:0000313" key="7">
    <source>
        <dbReference type="Proteomes" id="UP000001595"/>
    </source>
</evidence>
<dbReference type="SUPFAM" id="SSF54452">
    <property type="entry name" value="MHC antigen-recognition domain"/>
    <property type="match status" value="1"/>
</dbReference>
<evidence type="ECO:0000256" key="4">
    <source>
        <dbReference type="SAM" id="SignalP"/>
    </source>
</evidence>
<keyword evidence="3" id="KW-0812">Transmembrane</keyword>
<reference evidence="6" key="3">
    <citation type="submission" date="2025-09" db="UniProtKB">
        <authorList>
            <consortium name="Ensembl"/>
        </authorList>
    </citation>
    <scope>IDENTIFICATION</scope>
</reference>
<dbReference type="AlphaFoldDB" id="A0A8I5UE53"/>
<keyword evidence="7" id="KW-1185">Reference proteome</keyword>
<dbReference type="GO" id="GO:0005615">
    <property type="term" value="C:extracellular space"/>
    <property type="evidence" value="ECO:0007669"/>
    <property type="project" value="TreeGrafter"/>
</dbReference>
<keyword evidence="3" id="KW-1133">Transmembrane helix</keyword>
<dbReference type="PANTHER" id="PTHR15349">
    <property type="entry name" value="ENDOTHELIAL PROTEIN C RECEPTOR"/>
    <property type="match status" value="1"/>
</dbReference>
<feature type="transmembrane region" description="Helical" evidence="3">
    <location>
        <begin position="206"/>
        <end position="229"/>
    </location>
</feature>
<dbReference type="InterPro" id="IPR015669">
    <property type="entry name" value="Endothetial_C_recpt"/>
</dbReference>
<evidence type="ECO:0000259" key="5">
    <source>
        <dbReference type="Pfam" id="PF16497"/>
    </source>
</evidence>
<dbReference type="Proteomes" id="UP000001595">
    <property type="component" value="Chromosome 1"/>
</dbReference>
<dbReference type="InterPro" id="IPR037055">
    <property type="entry name" value="MHC_I-like_Ag-recog_sf"/>
</dbReference>
<sequence>MRCLLFLLLWALLQAWGSPEVPQRLFPLRCLQISSFANSSWTRTDGLAWLGELQTHSWSNDSDTVRSLKPWSQGTFSDQQWETLQHVFRVYRSSFTRDVKEFAKMLRLAYPMELQVSAGCEVNPGNASNNFFHVAFQGRDILSFQGTSWEPAQEAPLWVNLAIQVLNQDKWTRETVQWLLNGTCPQFVSGLLESGKLELEKQGGSYTSVGLIALAVLACLLFLLIVGFISRFKRQTSYQGIL</sequence>
<reference evidence="6 7" key="1">
    <citation type="submission" date="2008-02" db="EMBL/GenBank/DDBJ databases">
        <title>A 6x draft sequence assembly of the Pongo pygmaeus abelii genome.</title>
        <authorList>
            <person name="Wilson R.K."/>
            <person name="Mardis E."/>
        </authorList>
    </citation>
    <scope>NUCLEOTIDE SEQUENCE [LARGE SCALE GENOMIC DNA]</scope>
</reference>
<keyword evidence="3" id="KW-0472">Membrane</keyword>
<dbReference type="GO" id="GO:0050819">
    <property type="term" value="P:negative regulation of coagulation"/>
    <property type="evidence" value="ECO:0007669"/>
    <property type="project" value="TreeGrafter"/>
</dbReference>
<dbReference type="GO" id="GO:0038023">
    <property type="term" value="F:signaling receptor activity"/>
    <property type="evidence" value="ECO:0007669"/>
    <property type="project" value="InterPro"/>
</dbReference>
<dbReference type="InterPro" id="IPR011161">
    <property type="entry name" value="MHC_I-like_Ag-recog"/>
</dbReference>
<protein>
    <submittedName>
        <fullName evidence="6">CD1d molecule</fullName>
    </submittedName>
</protein>
<dbReference type="Gene3D" id="3.30.500.10">
    <property type="entry name" value="MHC class I-like antigen recognition-like"/>
    <property type="match status" value="1"/>
</dbReference>
<evidence type="ECO:0000256" key="2">
    <source>
        <dbReference type="ARBA" id="ARBA00023180"/>
    </source>
</evidence>
<reference evidence="6" key="2">
    <citation type="submission" date="2025-08" db="UniProtKB">
        <authorList>
            <consortium name="Ensembl"/>
        </authorList>
    </citation>
    <scope>IDENTIFICATION</scope>
</reference>
<keyword evidence="1 4" id="KW-0732">Signal</keyword>
<dbReference type="InterPro" id="IPR011162">
    <property type="entry name" value="MHC_I/II-like_Ag-recog"/>
</dbReference>
<dbReference type="FunFam" id="3.30.500.10:FF:000002">
    <property type="entry name" value="Antigen-presenting glycoprotein CD1d1"/>
    <property type="match status" value="1"/>
</dbReference>
<evidence type="ECO:0000256" key="3">
    <source>
        <dbReference type="SAM" id="Phobius"/>
    </source>
</evidence>
<feature type="domain" description="MHC class I-like antigen recognition-like" evidence="5">
    <location>
        <begin position="1"/>
        <end position="197"/>
    </location>
</feature>